<dbReference type="InterPro" id="IPR016117">
    <property type="entry name" value="ArgJ-like_dom_sf"/>
</dbReference>
<evidence type="ECO:0000256" key="1">
    <source>
        <dbReference type="ARBA" id="ARBA00007068"/>
    </source>
</evidence>
<proteinExistence type="inferred from homology"/>
<dbReference type="Proteomes" id="UP000201613">
    <property type="component" value="Unassembled WGS sequence"/>
</dbReference>
<dbReference type="OrthoDB" id="9808347at2"/>
<keyword evidence="3" id="KW-1185">Reference proteome</keyword>
<organism evidence="2 3">
    <name type="scientific">Flavimaricola marinus</name>
    <dbReference type="NCBI Taxonomy" id="1819565"/>
    <lineage>
        <taxon>Bacteria</taxon>
        <taxon>Pseudomonadati</taxon>
        <taxon>Pseudomonadota</taxon>
        <taxon>Alphaproteobacteria</taxon>
        <taxon>Rhodobacterales</taxon>
        <taxon>Paracoccaceae</taxon>
        <taxon>Flavimaricola</taxon>
    </lineage>
</organism>
<gene>
    <name evidence="2" type="ORF">LOM8899_00290</name>
</gene>
<sequence>MRPGPMNLITDVPGIRVGNAKDRKIKTGCTVVLSDAPMTAGYHVMGGAPGTRETDLLAPDKSVEAVDALVLSGGSGFGLDAGSGVADALAADGRGFPVGPVRVPIVPGAILFDLINGGDKAWVDNPYKRLGREAYAAARDWFELGSDGAGTGATTASLKGGLGSASIVLPGGIVVGAVVAVNALGSATVGDGPQFWAAPWEQGDEFGGLGVATAYPDGRPATKGHGQNTTIAVVATNAALSKAQCTRLAIAAHDGIARALVPSHSPMDGDLIFAASTGALPCEDLLWLGHAAATCVARASARGVYLAAPAPGDSLPTWSQRFGR</sequence>
<reference evidence="2 3" key="1">
    <citation type="submission" date="2017-05" db="EMBL/GenBank/DDBJ databases">
        <authorList>
            <person name="Song R."/>
            <person name="Chenine A.L."/>
            <person name="Ruprecht R.M."/>
        </authorList>
    </citation>
    <scope>NUCLEOTIDE SEQUENCE [LARGE SCALE GENOMIC DNA]</scope>
    <source>
        <strain evidence="2 3">CECT 8899</strain>
    </source>
</reference>
<dbReference type="EMBL" id="FXZK01000001">
    <property type="protein sequence ID" value="SMY06168.1"/>
    <property type="molecule type" value="Genomic_DNA"/>
</dbReference>
<dbReference type="PANTHER" id="PTHR36512:SF3">
    <property type="entry name" value="BLR5678 PROTEIN"/>
    <property type="match status" value="1"/>
</dbReference>
<dbReference type="InterPro" id="IPR005321">
    <property type="entry name" value="Peptidase_S58_DmpA"/>
</dbReference>
<dbReference type="Gene3D" id="3.60.70.12">
    <property type="entry name" value="L-amino peptidase D-ALA esterase/amidase"/>
    <property type="match status" value="1"/>
</dbReference>
<dbReference type="RefSeq" id="WP_093990374.1">
    <property type="nucleotide sequence ID" value="NZ_FXZK01000001.1"/>
</dbReference>
<evidence type="ECO:0000313" key="3">
    <source>
        <dbReference type="Proteomes" id="UP000201613"/>
    </source>
</evidence>
<accession>A0A238L923</accession>
<protein>
    <submittedName>
        <fullName evidence="2">Peptidase family S58</fullName>
    </submittedName>
</protein>
<evidence type="ECO:0000313" key="2">
    <source>
        <dbReference type="EMBL" id="SMY06168.1"/>
    </source>
</evidence>
<dbReference type="GO" id="GO:0004177">
    <property type="term" value="F:aminopeptidase activity"/>
    <property type="evidence" value="ECO:0007669"/>
    <property type="project" value="TreeGrafter"/>
</dbReference>
<dbReference type="SUPFAM" id="SSF56266">
    <property type="entry name" value="DmpA/ArgJ-like"/>
    <property type="match status" value="1"/>
</dbReference>
<comment type="similarity">
    <text evidence="1">Belongs to the peptidase S58 family.</text>
</comment>
<dbReference type="CDD" id="cd02252">
    <property type="entry name" value="nylC_like"/>
    <property type="match status" value="1"/>
</dbReference>
<dbReference type="AlphaFoldDB" id="A0A238L923"/>
<name>A0A238L923_9RHOB</name>
<dbReference type="Pfam" id="PF03576">
    <property type="entry name" value="Peptidase_S58"/>
    <property type="match status" value="1"/>
</dbReference>
<dbReference type="PANTHER" id="PTHR36512">
    <property type="entry name" value="D-AMINOPEPTIDASE"/>
    <property type="match status" value="1"/>
</dbReference>